<reference evidence="4" key="1">
    <citation type="submission" date="2017-02" db="UniProtKB">
        <authorList>
            <consortium name="WormBaseParasite"/>
        </authorList>
    </citation>
    <scope>IDENTIFICATION</scope>
</reference>
<evidence type="ECO:0000313" key="3">
    <source>
        <dbReference type="Proteomes" id="UP000268014"/>
    </source>
</evidence>
<dbReference type="WBParaSite" id="HPLM_0000148001-mRNA-1">
    <property type="protein sequence ID" value="HPLM_0000148001-mRNA-1"/>
    <property type="gene ID" value="HPLM_0000148001"/>
</dbReference>
<dbReference type="AlphaFoldDB" id="A0A0N4VW10"/>
<keyword evidence="3" id="KW-1185">Reference proteome</keyword>
<evidence type="ECO:0000313" key="4">
    <source>
        <dbReference type="WBParaSite" id="HPLM_0000148001-mRNA-1"/>
    </source>
</evidence>
<dbReference type="EMBL" id="UZAF01001969">
    <property type="protein sequence ID" value="VDO09731.1"/>
    <property type="molecule type" value="Genomic_DNA"/>
</dbReference>
<protein>
    <submittedName>
        <fullName evidence="4">Secreted protein</fullName>
    </submittedName>
</protein>
<evidence type="ECO:0000313" key="2">
    <source>
        <dbReference type="EMBL" id="VDO09731.1"/>
    </source>
</evidence>
<accession>A0A0N4VW10</accession>
<evidence type="ECO:0000256" key="1">
    <source>
        <dbReference type="SAM" id="SignalP"/>
    </source>
</evidence>
<organism evidence="4">
    <name type="scientific">Haemonchus placei</name>
    <name type="common">Barber's pole worm</name>
    <dbReference type="NCBI Taxonomy" id="6290"/>
    <lineage>
        <taxon>Eukaryota</taxon>
        <taxon>Metazoa</taxon>
        <taxon>Ecdysozoa</taxon>
        <taxon>Nematoda</taxon>
        <taxon>Chromadorea</taxon>
        <taxon>Rhabditida</taxon>
        <taxon>Rhabditina</taxon>
        <taxon>Rhabditomorpha</taxon>
        <taxon>Strongyloidea</taxon>
        <taxon>Trichostrongylidae</taxon>
        <taxon>Haemonchus</taxon>
    </lineage>
</organism>
<gene>
    <name evidence="2" type="ORF">HPLM_LOCUS1478</name>
</gene>
<proteinExistence type="predicted"/>
<reference evidence="2 3" key="2">
    <citation type="submission" date="2018-11" db="EMBL/GenBank/DDBJ databases">
        <authorList>
            <consortium name="Pathogen Informatics"/>
        </authorList>
    </citation>
    <scope>NUCLEOTIDE SEQUENCE [LARGE SCALE GENOMIC DNA]</scope>
    <source>
        <strain evidence="2 3">MHpl1</strain>
    </source>
</reference>
<sequence length="148" mass="16508">MHAVAIVLVFIVGISRARRTQPCRLDFVLVKPKSLFTINARNHYCANLTETRTWPSYGLCPYQPYPGNKKMLFSTAVDEDCNDENSTTKFIPCLFSGGFSCIMAFVGSEDVISGCIRDGGERLVTFEISPNNSEVRNVVIIDDVAIYK</sequence>
<keyword evidence="1" id="KW-0732">Signal</keyword>
<feature type="signal peptide" evidence="1">
    <location>
        <begin position="1"/>
        <end position="17"/>
    </location>
</feature>
<dbReference type="OrthoDB" id="5859091at2759"/>
<feature type="chain" id="PRO_5043123296" evidence="1">
    <location>
        <begin position="18"/>
        <end position="148"/>
    </location>
</feature>
<dbReference type="Proteomes" id="UP000268014">
    <property type="component" value="Unassembled WGS sequence"/>
</dbReference>
<name>A0A0N4VW10_HAEPC</name>